<dbReference type="EMBL" id="JACAZI010000003">
    <property type="protein sequence ID" value="KAF7366072.1"/>
    <property type="molecule type" value="Genomic_DNA"/>
</dbReference>
<sequence length="155" mass="16788">MAKCIKEERLLRKAPVRSSQLTPPMVNYKSFLAITLITLFSTASAAPAKPGADVSGTLELCTGPEVGVDCFGLSLSGSDSSSCLAFAPTGGIKSLLPVNHRRSRAHRILLHVLPELHVHFVHPEQAGPLYLRGVGICQLYQGSRAWWTLPISRSR</sequence>
<dbReference type="OrthoDB" id="2985504at2759"/>
<evidence type="ECO:0000313" key="1">
    <source>
        <dbReference type="EMBL" id="KAF7366072.1"/>
    </source>
</evidence>
<keyword evidence="2" id="KW-1185">Reference proteome</keyword>
<reference evidence="1" key="1">
    <citation type="submission" date="2020-05" db="EMBL/GenBank/DDBJ databases">
        <title>Mycena genomes resolve the evolution of fungal bioluminescence.</title>
        <authorList>
            <person name="Tsai I.J."/>
        </authorList>
    </citation>
    <scope>NUCLEOTIDE SEQUENCE</scope>
    <source>
        <strain evidence="1">CCC161011</strain>
    </source>
</reference>
<comment type="caution">
    <text evidence="1">The sequence shown here is derived from an EMBL/GenBank/DDBJ whole genome shotgun (WGS) entry which is preliminary data.</text>
</comment>
<evidence type="ECO:0000313" key="2">
    <source>
        <dbReference type="Proteomes" id="UP000620124"/>
    </source>
</evidence>
<dbReference type="AlphaFoldDB" id="A0A8H7DAX9"/>
<name>A0A8H7DAX9_9AGAR</name>
<dbReference type="Proteomes" id="UP000620124">
    <property type="component" value="Unassembled WGS sequence"/>
</dbReference>
<organism evidence="1 2">
    <name type="scientific">Mycena venus</name>
    <dbReference type="NCBI Taxonomy" id="2733690"/>
    <lineage>
        <taxon>Eukaryota</taxon>
        <taxon>Fungi</taxon>
        <taxon>Dikarya</taxon>
        <taxon>Basidiomycota</taxon>
        <taxon>Agaricomycotina</taxon>
        <taxon>Agaricomycetes</taxon>
        <taxon>Agaricomycetidae</taxon>
        <taxon>Agaricales</taxon>
        <taxon>Marasmiineae</taxon>
        <taxon>Mycenaceae</taxon>
        <taxon>Mycena</taxon>
    </lineage>
</organism>
<gene>
    <name evidence="1" type="ORF">MVEN_00483400</name>
</gene>
<protein>
    <submittedName>
        <fullName evidence="1">Uncharacterized protein</fullName>
    </submittedName>
</protein>
<proteinExistence type="predicted"/>
<accession>A0A8H7DAX9</accession>